<dbReference type="OMA" id="VFRHAIN"/>
<dbReference type="AlphaFoldDB" id="A0A0N4XCR6"/>
<feature type="signal peptide" evidence="2">
    <location>
        <begin position="1"/>
        <end position="17"/>
    </location>
</feature>
<keyword evidence="4" id="KW-1185">Reference proteome</keyword>
<evidence type="ECO:0000256" key="2">
    <source>
        <dbReference type="SAM" id="SignalP"/>
    </source>
</evidence>
<reference evidence="5" key="1">
    <citation type="submission" date="2017-02" db="UniProtKB">
        <authorList>
            <consortium name="WormBaseParasite"/>
        </authorList>
    </citation>
    <scope>IDENTIFICATION</scope>
</reference>
<proteinExistence type="predicted"/>
<dbReference type="WBParaSite" id="NBR_0000026301-mRNA-1">
    <property type="protein sequence ID" value="NBR_0000026301-mRNA-1"/>
    <property type="gene ID" value="NBR_0000026301"/>
</dbReference>
<evidence type="ECO:0000313" key="3">
    <source>
        <dbReference type="EMBL" id="VDL62679.1"/>
    </source>
</evidence>
<name>A0A0N4XCR6_NIPBR</name>
<dbReference type="Proteomes" id="UP000271162">
    <property type="component" value="Unassembled WGS sequence"/>
</dbReference>
<feature type="chain" id="PRO_5043124539" evidence="2">
    <location>
        <begin position="18"/>
        <end position="249"/>
    </location>
</feature>
<accession>A0A0N4XCR6</accession>
<feature type="compositionally biased region" description="Acidic residues" evidence="1">
    <location>
        <begin position="184"/>
        <end position="197"/>
    </location>
</feature>
<gene>
    <name evidence="3" type="ORF">NBR_LOCUS264</name>
</gene>
<dbReference type="EMBL" id="UYSL01000090">
    <property type="protein sequence ID" value="VDL62679.1"/>
    <property type="molecule type" value="Genomic_DNA"/>
</dbReference>
<evidence type="ECO:0000313" key="4">
    <source>
        <dbReference type="Proteomes" id="UP000271162"/>
    </source>
</evidence>
<feature type="compositionally biased region" description="Acidic residues" evidence="1">
    <location>
        <begin position="148"/>
        <end position="157"/>
    </location>
</feature>
<protein>
    <submittedName>
        <fullName evidence="5">C2H2-type domain-containing protein</fullName>
    </submittedName>
</protein>
<organism evidence="5">
    <name type="scientific">Nippostrongylus brasiliensis</name>
    <name type="common">Rat hookworm</name>
    <dbReference type="NCBI Taxonomy" id="27835"/>
    <lineage>
        <taxon>Eukaryota</taxon>
        <taxon>Metazoa</taxon>
        <taxon>Ecdysozoa</taxon>
        <taxon>Nematoda</taxon>
        <taxon>Chromadorea</taxon>
        <taxon>Rhabditida</taxon>
        <taxon>Rhabditina</taxon>
        <taxon>Rhabditomorpha</taxon>
        <taxon>Strongyloidea</taxon>
        <taxon>Heligmosomidae</taxon>
        <taxon>Nippostrongylus</taxon>
    </lineage>
</organism>
<evidence type="ECO:0000256" key="1">
    <source>
        <dbReference type="SAM" id="MobiDB-lite"/>
    </source>
</evidence>
<evidence type="ECO:0000313" key="5">
    <source>
        <dbReference type="WBParaSite" id="NBR_0000026301-mRNA-1"/>
    </source>
</evidence>
<sequence length="249" mass="27672">MALHWPLILCLPDAVDADVTYEVRCCKSVFRHPERFHEHKLTVCRAYHVDITPTYEQVLAFQQAVAEMYDHDEPSTSKRFQFETNGIQMEMIDPEDSEDGASDDYDGLEEFCGSSRALSEEPTETSKDMGAAATDSFEGYANDAESEDVVMDGESTEDTPPTYPPTPSSFKTRDLEVSGMSDNDAFDEESSSSDDNDAISLPESLPPDGHLDFPIFDDGLLESPTDSDYFGKDDQITPHTLLHTGAQLE</sequence>
<dbReference type="STRING" id="27835.A0A0N4XCR6"/>
<reference evidence="3 4" key="2">
    <citation type="submission" date="2018-11" db="EMBL/GenBank/DDBJ databases">
        <authorList>
            <consortium name="Pathogen Informatics"/>
        </authorList>
    </citation>
    <scope>NUCLEOTIDE SEQUENCE [LARGE SCALE GENOMIC DNA]</scope>
</reference>
<keyword evidence="2" id="KW-0732">Signal</keyword>
<feature type="region of interest" description="Disordered" evidence="1">
    <location>
        <begin position="148"/>
        <end position="249"/>
    </location>
</feature>